<dbReference type="Proteomes" id="UP000199036">
    <property type="component" value="Unassembled WGS sequence"/>
</dbReference>
<gene>
    <name evidence="1" type="ORF">SAMN05421741_101116</name>
</gene>
<evidence type="ECO:0000313" key="2">
    <source>
        <dbReference type="Proteomes" id="UP000199036"/>
    </source>
</evidence>
<reference evidence="2" key="1">
    <citation type="submission" date="2016-10" db="EMBL/GenBank/DDBJ databases">
        <authorList>
            <person name="Varghese N."/>
            <person name="Submissions S."/>
        </authorList>
    </citation>
    <scope>NUCLEOTIDE SEQUENCE [LARGE SCALE GENOMIC DNA]</scope>
    <source>
        <strain evidence="2">DS-12</strain>
    </source>
</reference>
<accession>A0A1I4W893</accession>
<sequence length="405" mass="46843">MKLRVLIIGLVWPEPTSSAAGWRMLQLIDELKKMSSDIHFACAASKSVFSHPLHELDVITHNIVLNDSSFNDFIVDLLPDIVVFDRFITEEQFGWRVKQVFPNIVSVLDTEDLHFVRRARTTAFKTNKEVNYDTPDCYRELSSIYRSDLSIIISKFEYDLLINYFNIHPKQLLYLPFIENEISNETKEKLPNFNNRKDFMFIGNFIHEPNYQTVLQLKKIWTSIKKRLPNTQLHIYGAYATQKVLQLNNINDGFIIKGKADDVNELMQKYRVLVAPIPFGAGLKGKFVDGFKNSLPNVTSKIGAEGISAENWGGFIAENETDFVDAVCKLYNDETEWNKAVTHGFDILNNEFSTEIWSGVLKDAVLKIYENIELHRSNLFIQKILWQNGLQAVKYMSLWIEQKNK</sequence>
<organism evidence="1 2">
    <name type="scientific">Paenimyroides ummariense</name>
    <dbReference type="NCBI Taxonomy" id="913024"/>
    <lineage>
        <taxon>Bacteria</taxon>
        <taxon>Pseudomonadati</taxon>
        <taxon>Bacteroidota</taxon>
        <taxon>Flavobacteriia</taxon>
        <taxon>Flavobacteriales</taxon>
        <taxon>Flavobacteriaceae</taxon>
        <taxon>Paenimyroides</taxon>
    </lineage>
</organism>
<dbReference type="Pfam" id="PF13692">
    <property type="entry name" value="Glyco_trans_1_4"/>
    <property type="match status" value="1"/>
</dbReference>
<protein>
    <submittedName>
        <fullName evidence="1">Glycosyl transferases group 1</fullName>
    </submittedName>
</protein>
<keyword evidence="2" id="KW-1185">Reference proteome</keyword>
<evidence type="ECO:0000313" key="1">
    <source>
        <dbReference type="EMBL" id="SFN09858.1"/>
    </source>
</evidence>
<dbReference type="GO" id="GO:0016740">
    <property type="term" value="F:transferase activity"/>
    <property type="evidence" value="ECO:0007669"/>
    <property type="project" value="UniProtKB-KW"/>
</dbReference>
<name>A0A1I4W893_9FLAO</name>
<keyword evidence="1" id="KW-0808">Transferase</keyword>
<dbReference type="AlphaFoldDB" id="A0A1I4W893"/>
<dbReference type="OrthoDB" id="9807209at2"/>
<dbReference type="Gene3D" id="3.40.50.2000">
    <property type="entry name" value="Glycogen Phosphorylase B"/>
    <property type="match status" value="1"/>
</dbReference>
<dbReference type="CDD" id="cd03801">
    <property type="entry name" value="GT4_PimA-like"/>
    <property type="match status" value="1"/>
</dbReference>
<dbReference type="SUPFAM" id="SSF53756">
    <property type="entry name" value="UDP-Glycosyltransferase/glycogen phosphorylase"/>
    <property type="match status" value="1"/>
</dbReference>
<dbReference type="STRING" id="913024.SAMN05421741_101116"/>
<proteinExistence type="predicted"/>
<dbReference type="RefSeq" id="WP_091517463.1">
    <property type="nucleotide sequence ID" value="NZ_FOVI01000001.1"/>
</dbReference>
<dbReference type="EMBL" id="FOVI01000001">
    <property type="protein sequence ID" value="SFN09858.1"/>
    <property type="molecule type" value="Genomic_DNA"/>
</dbReference>